<accession>A0ABY5X4P1</accession>
<dbReference type="InterPro" id="IPR007400">
    <property type="entry name" value="PrpF-like"/>
</dbReference>
<proteinExistence type="inferred from homology"/>
<evidence type="ECO:0000256" key="1">
    <source>
        <dbReference type="ARBA" id="ARBA00007673"/>
    </source>
</evidence>
<dbReference type="Proteomes" id="UP001058553">
    <property type="component" value="Chromosome"/>
</dbReference>
<protein>
    <recommendedName>
        <fullName evidence="5">Methylitaconate Delta-isomerase</fullName>
    </recommendedName>
</protein>
<name>A0ABY5X4P1_ERWPY</name>
<comment type="similarity">
    <text evidence="1">Belongs to the PrpF family.</text>
</comment>
<organism evidence="3 4">
    <name type="scientific">Erwinia pyrifoliae</name>
    <dbReference type="NCBI Taxonomy" id="79967"/>
    <lineage>
        <taxon>Bacteria</taxon>
        <taxon>Pseudomonadati</taxon>
        <taxon>Pseudomonadota</taxon>
        <taxon>Gammaproteobacteria</taxon>
        <taxon>Enterobacterales</taxon>
        <taxon>Erwiniaceae</taxon>
        <taxon>Erwinia</taxon>
    </lineage>
</organism>
<dbReference type="Pfam" id="PF04303">
    <property type="entry name" value="PrpF"/>
    <property type="match status" value="1"/>
</dbReference>
<dbReference type="PANTHER" id="PTHR43709:SF2">
    <property type="entry name" value="DUF453 DOMAIN PROTEIN (AFU_ORTHOLOGUE AFUA_6G00360)"/>
    <property type="match status" value="1"/>
</dbReference>
<gene>
    <name evidence="3" type="ORF">NYP84_10090</name>
</gene>
<evidence type="ECO:0000313" key="4">
    <source>
        <dbReference type="Proteomes" id="UP001058553"/>
    </source>
</evidence>
<evidence type="ECO:0000256" key="2">
    <source>
        <dbReference type="ARBA" id="ARBA00023235"/>
    </source>
</evidence>
<dbReference type="GeneID" id="92236710"/>
<keyword evidence="2" id="KW-0413">Isomerase</keyword>
<reference evidence="3" key="1">
    <citation type="submission" date="2022-07" db="EMBL/GenBank/DDBJ databases">
        <title>Genetic diversity of Erwinia pyrifoliae.</title>
        <authorList>
            <person name="Park D.S."/>
            <person name="Ham H."/>
        </authorList>
    </citation>
    <scope>NUCLEOTIDE SEQUENCE</scope>
    <source>
        <strain evidence="3">CP201486</strain>
    </source>
</reference>
<evidence type="ECO:0008006" key="5">
    <source>
        <dbReference type="Google" id="ProtNLM"/>
    </source>
</evidence>
<dbReference type="PANTHER" id="PTHR43709">
    <property type="entry name" value="ACONITATE ISOMERASE-RELATED"/>
    <property type="match status" value="1"/>
</dbReference>
<keyword evidence="4" id="KW-1185">Reference proteome</keyword>
<evidence type="ECO:0000313" key="3">
    <source>
        <dbReference type="EMBL" id="UWS32029.1"/>
    </source>
</evidence>
<sequence length="362" mass="39913">MEKMKKIPLYYVRGGTSSGVVILKENLPEEKEEINKVMRCILGTPRKESQKPDPYQTEGIGKGKSTSNKAFIIDIDKHNKVVTSTFLQLESTSPTVSWRVNCGNMMSSIPLVLEDMGVVDQLVVNGAIHIRNTNTRKDIYCKIYRRNGGLDTCLLPGIENEYPKIDMSFKDPAGAVTGSLFPTGNKIDMIDDVAVTCIDAVMPMVIIDAASLGINGDEERQKLVAMDLLLERVNSIRIKAGIMMRLKNSDGFLMTECEIKNSITLPKVAIISQGNEQCDISMIYLTPKEIHHSIAVSGGCCLACACGIEGTLAAKQFNAESEIRIKHFAGISVFGFSGSGEELEVYTQRNAQIYMKGDFFIY</sequence>
<dbReference type="Gene3D" id="3.10.310.10">
    <property type="entry name" value="Diaminopimelate Epimerase, Chain A, domain 1"/>
    <property type="match status" value="2"/>
</dbReference>
<dbReference type="EMBL" id="CP103445">
    <property type="protein sequence ID" value="UWS32029.1"/>
    <property type="molecule type" value="Genomic_DNA"/>
</dbReference>
<dbReference type="SUPFAM" id="SSF54506">
    <property type="entry name" value="Diaminopimelate epimerase-like"/>
    <property type="match status" value="2"/>
</dbReference>
<dbReference type="RefSeq" id="WP_012668425.1">
    <property type="nucleotide sequence ID" value="NZ_CP023567.1"/>
</dbReference>